<reference evidence="2" key="1">
    <citation type="submission" date="2022-12" db="EMBL/GenBank/DDBJ databases">
        <title>Genome assemblies of Blomia tropicalis.</title>
        <authorList>
            <person name="Cui Y."/>
        </authorList>
    </citation>
    <scope>NUCLEOTIDE SEQUENCE</scope>
    <source>
        <tissue evidence="2">Adult mites</tissue>
    </source>
</reference>
<dbReference type="GO" id="GO:0010508">
    <property type="term" value="P:positive regulation of autophagy"/>
    <property type="evidence" value="ECO:0007669"/>
    <property type="project" value="TreeGrafter"/>
</dbReference>
<dbReference type="PANTHER" id="PTHR12991:SF10">
    <property type="entry name" value="GATOR COMPLEX PROTEIN NPRL2"/>
    <property type="match status" value="1"/>
</dbReference>
<dbReference type="OMA" id="IVMHKPD"/>
<keyword evidence="3" id="KW-1185">Reference proteome</keyword>
<evidence type="ECO:0008006" key="4">
    <source>
        <dbReference type="Google" id="ProtNLM"/>
    </source>
</evidence>
<dbReference type="Proteomes" id="UP001142055">
    <property type="component" value="Chromosome 1"/>
</dbReference>
<name>A0A9Q0MG54_BLOTA</name>
<dbReference type="Pfam" id="PF06218">
    <property type="entry name" value="NPR2"/>
    <property type="match status" value="2"/>
</dbReference>
<accession>A0A9Q0MG54</accession>
<dbReference type="PANTHER" id="PTHR12991">
    <property type="entry name" value="NITROGEN PERMEASE REGULATOR 2/TUMOR SUPPRESSOR CANDIDATE 4"/>
    <property type="match status" value="1"/>
</dbReference>
<proteinExistence type="inferred from homology"/>
<evidence type="ECO:0000313" key="2">
    <source>
        <dbReference type="EMBL" id="KAJ6225375.1"/>
    </source>
</evidence>
<dbReference type="AlphaFoldDB" id="A0A9Q0MG54"/>
<dbReference type="GO" id="GO:0005096">
    <property type="term" value="F:GTPase activator activity"/>
    <property type="evidence" value="ECO:0007669"/>
    <property type="project" value="TreeGrafter"/>
</dbReference>
<protein>
    <recommendedName>
        <fullName evidence="4">Nitrogen permease regulator 2-like protein</fullName>
    </recommendedName>
</protein>
<dbReference type="InterPro" id="IPR009348">
    <property type="entry name" value="NPR2-like"/>
</dbReference>
<evidence type="ECO:0000313" key="3">
    <source>
        <dbReference type="Proteomes" id="UP001142055"/>
    </source>
</evidence>
<comment type="similarity">
    <text evidence="1">Belongs to the NPR2 family.</text>
</comment>
<evidence type="ECO:0000256" key="1">
    <source>
        <dbReference type="ARBA" id="ARBA00008433"/>
    </source>
</evidence>
<dbReference type="GO" id="GO:1990130">
    <property type="term" value="C:GATOR1 complex"/>
    <property type="evidence" value="ECO:0007669"/>
    <property type="project" value="TreeGrafter"/>
</dbReference>
<dbReference type="GO" id="GO:0005774">
    <property type="term" value="C:vacuolar membrane"/>
    <property type="evidence" value="ECO:0007669"/>
    <property type="project" value="TreeGrafter"/>
</dbReference>
<dbReference type="GO" id="GO:1904262">
    <property type="term" value="P:negative regulation of TORC1 signaling"/>
    <property type="evidence" value="ECO:0007669"/>
    <property type="project" value="TreeGrafter"/>
</dbReference>
<sequence length="409" mass="47192">MRSNYLIDSKKKQVENDNIKAIIFCEFDVNLGPILKYQHPIDYISKETFESLIVYLIPKSELHGKLITINAFGHKILGYPVSINDPKYNRNQLIFNLCFVFSDYSRTTQYEPIIQKLAHYLIDLEYEMALISKERFQDDQSTLLEHLIQIKKQLNDKGVCIISISESTTIHLKVAKVKPEPGRVEDYHVPVIINPDVLTNSNIGLWDLTTQQIFNYINGFNHISKIAFEADVELNLVKACVQNLIYYGIVSLIPIFQYSNVYVTTPKICSLIESSSMQEECLQYVRKLDSQIVPSIKVVLLLYSNMCPGMTVKDLCQRFNPNQSGIDEQRLVRFGLMNGIIRRIQKYPILLVPGVTSNLINNHTTTTRNLVSYFNGKHSYDQISCELHKSYYEIEEKVEKNPSIVVCWK</sequence>
<organism evidence="2 3">
    <name type="scientific">Blomia tropicalis</name>
    <name type="common">Mite</name>
    <dbReference type="NCBI Taxonomy" id="40697"/>
    <lineage>
        <taxon>Eukaryota</taxon>
        <taxon>Metazoa</taxon>
        <taxon>Ecdysozoa</taxon>
        <taxon>Arthropoda</taxon>
        <taxon>Chelicerata</taxon>
        <taxon>Arachnida</taxon>
        <taxon>Acari</taxon>
        <taxon>Acariformes</taxon>
        <taxon>Sarcoptiformes</taxon>
        <taxon>Astigmata</taxon>
        <taxon>Glycyphagoidea</taxon>
        <taxon>Echimyopodidae</taxon>
        <taxon>Blomia</taxon>
    </lineage>
</organism>
<dbReference type="EMBL" id="JAPWDV010000001">
    <property type="protein sequence ID" value="KAJ6225375.1"/>
    <property type="molecule type" value="Genomic_DNA"/>
</dbReference>
<comment type="caution">
    <text evidence="2">The sequence shown here is derived from an EMBL/GenBank/DDBJ whole genome shotgun (WGS) entry which is preliminary data.</text>
</comment>
<dbReference type="GO" id="GO:0034198">
    <property type="term" value="P:cellular response to amino acid starvation"/>
    <property type="evidence" value="ECO:0007669"/>
    <property type="project" value="TreeGrafter"/>
</dbReference>
<gene>
    <name evidence="2" type="ORF">RDWZM_003920</name>
</gene>